<dbReference type="NCBIfam" id="TIGR03568">
    <property type="entry name" value="NeuC_NnaA"/>
    <property type="match status" value="1"/>
</dbReference>
<keyword evidence="3" id="KW-1185">Reference proteome</keyword>
<dbReference type="InterPro" id="IPR020004">
    <property type="entry name" value="UDP-GlcNAc_Epase"/>
</dbReference>
<sequence>MKKNICIITGSRAEYGLLKPIIALVDEDKELELRLVVTGMHLSYEFGLTYKEIEKDGFIIDEKIESVVSSDTSSGVSKSMGLTMIGFADYFARKKTDLVIVLGDRYEILAATCSALIANIPVAHIHGGETTEGSLDEAFRHSITKMSYLHFVSNEEYRKRVIQLGEDPIRVFNVGALGVENIMKMNLLNKSELEESIGFKLNKRYALVTFHPATLEKNKLELQLKEMLTALDSFKDIKIIFTKSNSDKDGRIINSLIDNYVEYNKERAIAFNSMGQLRYLSAMKYSSFVLGNSSSGIIEAPSFKIPTVNIGDRQKGRIQADSIINCDPNSKEITDAINKALNQSEEKLKLIINPYGQGNTSEKIVNRIKEINLDKISLKKSFYDL</sequence>
<dbReference type="GO" id="GO:0004553">
    <property type="term" value="F:hydrolase activity, hydrolyzing O-glycosyl compounds"/>
    <property type="evidence" value="ECO:0007669"/>
    <property type="project" value="InterPro"/>
</dbReference>
<dbReference type="Proteomes" id="UP000580568">
    <property type="component" value="Unassembled WGS sequence"/>
</dbReference>
<dbReference type="InterPro" id="IPR029767">
    <property type="entry name" value="WecB-like"/>
</dbReference>
<reference evidence="2 3" key="1">
    <citation type="submission" date="2020-07" db="EMBL/GenBank/DDBJ databases">
        <title>A new beta-1,3-glucan-decomposing anaerobic bacterium isolated from anoxic soil subjected to biological soil disinfestation.</title>
        <authorList>
            <person name="Ueki A."/>
            <person name="Tonouchi A."/>
        </authorList>
    </citation>
    <scope>NUCLEOTIDE SEQUENCE [LARGE SCALE GENOMIC DNA]</scope>
    <source>
        <strain evidence="2 3">TW1</strain>
    </source>
</reference>
<dbReference type="AlphaFoldDB" id="A0A6V8SQE4"/>
<dbReference type="PANTHER" id="PTHR43174">
    <property type="entry name" value="UDP-N-ACETYLGLUCOSAMINE 2-EPIMERASE"/>
    <property type="match status" value="1"/>
</dbReference>
<dbReference type="CDD" id="cd03786">
    <property type="entry name" value="GTB_UDP-GlcNAc_2-Epimerase"/>
    <property type="match status" value="1"/>
</dbReference>
<comment type="caution">
    <text evidence="2">The sequence shown here is derived from an EMBL/GenBank/DDBJ whole genome shotgun (WGS) entry which is preliminary data.</text>
</comment>
<dbReference type="GO" id="GO:0006047">
    <property type="term" value="P:UDP-N-acetylglucosamine metabolic process"/>
    <property type="evidence" value="ECO:0007669"/>
    <property type="project" value="InterPro"/>
</dbReference>
<name>A0A6V8SQE4_9CLOT</name>
<evidence type="ECO:0000259" key="1">
    <source>
        <dbReference type="Pfam" id="PF02350"/>
    </source>
</evidence>
<accession>A0A6V8SQE4</accession>
<dbReference type="SUPFAM" id="SSF53756">
    <property type="entry name" value="UDP-Glycosyltransferase/glycogen phosphorylase"/>
    <property type="match status" value="1"/>
</dbReference>
<evidence type="ECO:0000313" key="2">
    <source>
        <dbReference type="EMBL" id="GFP77103.1"/>
    </source>
</evidence>
<dbReference type="RefSeq" id="WP_183278492.1">
    <property type="nucleotide sequence ID" value="NZ_BLZR01000001.1"/>
</dbReference>
<dbReference type="Gene3D" id="3.40.50.2000">
    <property type="entry name" value="Glycogen Phosphorylase B"/>
    <property type="match status" value="2"/>
</dbReference>
<organism evidence="2 3">
    <name type="scientific">Clostridium fungisolvens</name>
    <dbReference type="NCBI Taxonomy" id="1604897"/>
    <lineage>
        <taxon>Bacteria</taxon>
        <taxon>Bacillati</taxon>
        <taxon>Bacillota</taxon>
        <taxon>Clostridia</taxon>
        <taxon>Eubacteriales</taxon>
        <taxon>Clostridiaceae</taxon>
        <taxon>Clostridium</taxon>
    </lineage>
</organism>
<proteinExistence type="predicted"/>
<dbReference type="PANTHER" id="PTHR43174:SF3">
    <property type="entry name" value="UDP-N-ACETYLGLUCOSAMINE 2-EPIMERASE"/>
    <property type="match status" value="1"/>
</dbReference>
<dbReference type="EMBL" id="BLZR01000001">
    <property type="protein sequence ID" value="GFP77103.1"/>
    <property type="molecule type" value="Genomic_DNA"/>
</dbReference>
<dbReference type="Pfam" id="PF02350">
    <property type="entry name" value="Epimerase_2"/>
    <property type="match status" value="1"/>
</dbReference>
<feature type="domain" description="UDP-N-acetylglucosamine 2-epimerase" evidence="1">
    <location>
        <begin position="25"/>
        <end position="368"/>
    </location>
</feature>
<evidence type="ECO:0000313" key="3">
    <source>
        <dbReference type="Proteomes" id="UP000580568"/>
    </source>
</evidence>
<protein>
    <submittedName>
        <fullName evidence="2">GDP/UDP-N,N'-diacetylbacillosamine 2-epimerase (Hydrolyzing)</fullName>
    </submittedName>
</protein>
<gene>
    <name evidence="2" type="ORF">bsdtw1_03217</name>
</gene>
<dbReference type="InterPro" id="IPR003331">
    <property type="entry name" value="UDP_GlcNAc_Epimerase_2_dom"/>
</dbReference>